<dbReference type="Gene3D" id="2.40.30.10">
    <property type="entry name" value="Translation factors"/>
    <property type="match status" value="1"/>
</dbReference>
<dbReference type="GO" id="GO:0046872">
    <property type="term" value="F:metal ion binding"/>
    <property type="evidence" value="ECO:0007669"/>
    <property type="project" value="UniProtKB-KW"/>
</dbReference>
<dbReference type="PANTHER" id="PTHR43513:SF3">
    <property type="entry name" value="DIHYDROOROTATE DEHYDROGENASE B (NAD(+)), ELECTRON TRANSFER SUBUNIT-RELATED"/>
    <property type="match status" value="1"/>
</dbReference>
<keyword evidence="3" id="KW-0285">Flavoprotein</keyword>
<reference evidence="13 14" key="1">
    <citation type="journal article" date="2016" name="Nat. Commun.">
        <title>Thousands of microbial genomes shed light on interconnected biogeochemical processes in an aquifer system.</title>
        <authorList>
            <person name="Anantharaman K."/>
            <person name="Brown C.T."/>
            <person name="Hug L.A."/>
            <person name="Sharon I."/>
            <person name="Castelle C.J."/>
            <person name="Probst A.J."/>
            <person name="Thomas B.C."/>
            <person name="Singh A."/>
            <person name="Wilkins M.J."/>
            <person name="Karaoz U."/>
            <person name="Brodie E.L."/>
            <person name="Williams K.H."/>
            <person name="Hubbard S.S."/>
            <person name="Banfield J.F."/>
        </authorList>
    </citation>
    <scope>NUCLEOTIDE SEQUENCE [LARGE SCALE GENOMIC DNA]</scope>
</reference>
<keyword evidence="5 11" id="KW-0479">Metal-binding</keyword>
<keyword evidence="8 11" id="KW-0408">Iron</keyword>
<dbReference type="PIRSF" id="PIRSF006816">
    <property type="entry name" value="Cyc3_hyd_g"/>
    <property type="match status" value="1"/>
</dbReference>
<dbReference type="PANTHER" id="PTHR43513">
    <property type="entry name" value="DIHYDROOROTATE DEHYDROGENASE B (NAD(+)), ELECTRON TRANSFER SUBUNIT"/>
    <property type="match status" value="1"/>
</dbReference>
<evidence type="ECO:0000313" key="14">
    <source>
        <dbReference type="Proteomes" id="UP000178432"/>
    </source>
</evidence>
<evidence type="ECO:0000256" key="9">
    <source>
        <dbReference type="ARBA" id="ARBA00023014"/>
    </source>
</evidence>
<dbReference type="SUPFAM" id="SSF52343">
    <property type="entry name" value="Ferredoxin reductase-like, C-terminal NADP-linked domain"/>
    <property type="match status" value="1"/>
</dbReference>
<comment type="caution">
    <text evidence="13">The sequence shown here is derived from an EMBL/GenBank/DDBJ whole genome shotgun (WGS) entry which is preliminary data.</text>
</comment>
<dbReference type="GO" id="GO:0006221">
    <property type="term" value="P:pyrimidine nucleotide biosynthetic process"/>
    <property type="evidence" value="ECO:0007669"/>
    <property type="project" value="InterPro"/>
</dbReference>
<dbReference type="InterPro" id="IPR037117">
    <property type="entry name" value="Dihydroorotate_DH_ele_sf"/>
</dbReference>
<comment type="similarity">
    <text evidence="1">Belongs to the PyrK family.</text>
</comment>
<evidence type="ECO:0000256" key="10">
    <source>
        <dbReference type="ARBA" id="ARBA00034078"/>
    </source>
</evidence>
<dbReference type="Proteomes" id="UP000178432">
    <property type="component" value="Unassembled WGS sequence"/>
</dbReference>
<dbReference type="InterPro" id="IPR039261">
    <property type="entry name" value="FNR_nucleotide-bd"/>
</dbReference>
<dbReference type="GO" id="GO:0051537">
    <property type="term" value="F:2 iron, 2 sulfur cluster binding"/>
    <property type="evidence" value="ECO:0007669"/>
    <property type="project" value="UniProtKB-KW"/>
</dbReference>
<feature type="domain" description="FAD-binding FR-type" evidence="12">
    <location>
        <begin position="3"/>
        <end position="101"/>
    </location>
</feature>
<evidence type="ECO:0000256" key="1">
    <source>
        <dbReference type="ARBA" id="ARBA00006422"/>
    </source>
</evidence>
<accession>A0A1G1YA41</accession>
<dbReference type="InterPro" id="IPR017938">
    <property type="entry name" value="Riboflavin_synthase-like_b-brl"/>
</dbReference>
<dbReference type="Gene3D" id="3.40.50.80">
    <property type="entry name" value="Nucleotide-binding domain of ferredoxin-NADP reductase (FNR) module"/>
    <property type="match status" value="1"/>
</dbReference>
<keyword evidence="7" id="KW-0249">Electron transport</keyword>
<dbReference type="InterPro" id="IPR050353">
    <property type="entry name" value="PyrK_electron_transfer"/>
</dbReference>
<evidence type="ECO:0000256" key="5">
    <source>
        <dbReference type="ARBA" id="ARBA00022723"/>
    </source>
</evidence>
<feature type="binding site" evidence="11">
    <location>
        <position position="238"/>
    </location>
    <ligand>
        <name>[2Fe-2S] cluster</name>
        <dbReference type="ChEBI" id="CHEBI:190135"/>
    </ligand>
</feature>
<sequence length="268" mass="29444">MKTEQEVAMVIKRDSLADRICKITLQCPKIASRCRPGQFVRLQALAQKSILPRPLAVYQTDEDGRLEVVVKDTGPNTGLYSRLRPSARIRVSGPHGQPVEIKPEIEKVWLIGGGSGLASLLPLAALLEGKKASVIAGFRTKAEAFGQKDFGQWIKWFSVAIEDSDGQKEWHSDFSGRASDLFSLQLKGCCELMLSEVYACGPPAMEKAVAEICREYGLPCFVFLERLMACGQGACLGCSVPMMDKTVKYVCKDGPVFPAEEVNWNELA</sequence>
<dbReference type="PROSITE" id="PS51384">
    <property type="entry name" value="FAD_FR"/>
    <property type="match status" value="1"/>
</dbReference>
<evidence type="ECO:0000256" key="4">
    <source>
        <dbReference type="ARBA" id="ARBA00022714"/>
    </source>
</evidence>
<dbReference type="AlphaFoldDB" id="A0A1G1YA41"/>
<evidence type="ECO:0000256" key="11">
    <source>
        <dbReference type="PIRSR" id="PIRSR006816-2"/>
    </source>
</evidence>
<keyword evidence="9 11" id="KW-0411">Iron-sulfur</keyword>
<keyword evidence="4 11" id="KW-0001">2Fe-2S</keyword>
<evidence type="ECO:0000313" key="13">
    <source>
        <dbReference type="EMBL" id="OGY49074.1"/>
    </source>
</evidence>
<evidence type="ECO:0000256" key="7">
    <source>
        <dbReference type="ARBA" id="ARBA00022982"/>
    </source>
</evidence>
<dbReference type="EMBL" id="MHIF01000005">
    <property type="protein sequence ID" value="OGY49074.1"/>
    <property type="molecule type" value="Genomic_DNA"/>
</dbReference>
<evidence type="ECO:0000256" key="6">
    <source>
        <dbReference type="ARBA" id="ARBA00022827"/>
    </source>
</evidence>
<name>A0A1G1YA41_9BACT</name>
<organism evidence="13 14">
    <name type="scientific">Candidatus Buchananbacteria bacterium RIFCSPHIGHO2_01_FULL_46_12</name>
    <dbReference type="NCBI Taxonomy" id="1797536"/>
    <lineage>
        <taxon>Bacteria</taxon>
        <taxon>Candidatus Buchananiibacteriota</taxon>
    </lineage>
</organism>
<keyword evidence="2" id="KW-0813">Transport</keyword>
<evidence type="ECO:0000259" key="12">
    <source>
        <dbReference type="PROSITE" id="PS51384"/>
    </source>
</evidence>
<dbReference type="Pfam" id="PF10418">
    <property type="entry name" value="DHODB_Fe-S_bind"/>
    <property type="match status" value="1"/>
</dbReference>
<dbReference type="GO" id="GO:0050660">
    <property type="term" value="F:flavin adenine dinucleotide binding"/>
    <property type="evidence" value="ECO:0007669"/>
    <property type="project" value="InterPro"/>
</dbReference>
<feature type="binding site" evidence="11">
    <location>
        <position position="251"/>
    </location>
    <ligand>
        <name>[2Fe-2S] cluster</name>
        <dbReference type="ChEBI" id="CHEBI:190135"/>
    </ligand>
</feature>
<evidence type="ECO:0000256" key="3">
    <source>
        <dbReference type="ARBA" id="ARBA00022630"/>
    </source>
</evidence>
<dbReference type="Gene3D" id="2.10.240.10">
    <property type="entry name" value="Dihydroorotate dehydrogenase, electron transfer subunit"/>
    <property type="match status" value="1"/>
</dbReference>
<gene>
    <name evidence="13" type="ORF">A2663_04740</name>
</gene>
<proteinExistence type="inferred from homology"/>
<comment type="cofactor">
    <cofactor evidence="10">
        <name>[2Fe-2S] cluster</name>
        <dbReference type="ChEBI" id="CHEBI:190135"/>
    </cofactor>
</comment>
<evidence type="ECO:0000256" key="2">
    <source>
        <dbReference type="ARBA" id="ARBA00022448"/>
    </source>
</evidence>
<protein>
    <recommendedName>
        <fullName evidence="12">FAD-binding FR-type domain-containing protein</fullName>
    </recommendedName>
</protein>
<comment type="cofactor">
    <cofactor evidence="11">
        <name>[2Fe-2S] cluster</name>
        <dbReference type="ChEBI" id="CHEBI:190135"/>
    </cofactor>
    <text evidence="11">Binds 1 [2Fe-2S] cluster per subunit.</text>
</comment>
<dbReference type="InterPro" id="IPR019480">
    <property type="entry name" value="Dihydroorotate_DH_Fe-S-bd"/>
</dbReference>
<dbReference type="SUPFAM" id="SSF63380">
    <property type="entry name" value="Riboflavin synthase domain-like"/>
    <property type="match status" value="1"/>
</dbReference>
<feature type="binding site" evidence="11">
    <location>
        <position position="235"/>
    </location>
    <ligand>
        <name>[2Fe-2S] cluster</name>
        <dbReference type="ChEBI" id="CHEBI:190135"/>
    </ligand>
</feature>
<dbReference type="InterPro" id="IPR017927">
    <property type="entry name" value="FAD-bd_FR_type"/>
</dbReference>
<dbReference type="GO" id="GO:0016491">
    <property type="term" value="F:oxidoreductase activity"/>
    <property type="evidence" value="ECO:0007669"/>
    <property type="project" value="InterPro"/>
</dbReference>
<feature type="binding site" evidence="11">
    <location>
        <position position="230"/>
    </location>
    <ligand>
        <name>[2Fe-2S] cluster</name>
        <dbReference type="ChEBI" id="CHEBI:190135"/>
    </ligand>
</feature>
<keyword evidence="6" id="KW-0274">FAD</keyword>
<dbReference type="InterPro" id="IPR012165">
    <property type="entry name" value="Cyt_c3_hydrogenase_gsu"/>
</dbReference>
<evidence type="ECO:0000256" key="8">
    <source>
        <dbReference type="ARBA" id="ARBA00023004"/>
    </source>
</evidence>